<dbReference type="PANTHER" id="PTHR43176">
    <property type="entry name" value="3-HYDROXYISOBUTYRYL-COA HYDROLASE-RELATED"/>
    <property type="match status" value="1"/>
</dbReference>
<dbReference type="CDD" id="cd06558">
    <property type="entry name" value="crotonase-like"/>
    <property type="match status" value="1"/>
</dbReference>
<evidence type="ECO:0000259" key="4">
    <source>
        <dbReference type="Pfam" id="PF16113"/>
    </source>
</evidence>
<accession>A0A7S4AEG2</accession>
<dbReference type="GO" id="GO:0003860">
    <property type="term" value="F:3-hydroxyisobutyryl-CoA hydrolase activity"/>
    <property type="evidence" value="ECO:0007669"/>
    <property type="project" value="UniProtKB-EC"/>
</dbReference>
<name>A0A7S4AEG2_9STRA</name>
<evidence type="ECO:0000256" key="3">
    <source>
        <dbReference type="ARBA" id="ARBA00022801"/>
    </source>
</evidence>
<dbReference type="InterPro" id="IPR045004">
    <property type="entry name" value="ECH_dom"/>
</dbReference>
<dbReference type="SUPFAM" id="SSF52096">
    <property type="entry name" value="ClpP/crotonase"/>
    <property type="match status" value="1"/>
</dbReference>
<dbReference type="EMBL" id="HBIX01007378">
    <property type="protein sequence ID" value="CAE0713004.1"/>
    <property type="molecule type" value="Transcribed_RNA"/>
</dbReference>
<dbReference type="InterPro" id="IPR029045">
    <property type="entry name" value="ClpP/crotonase-like_dom_sf"/>
</dbReference>
<gene>
    <name evidence="5" type="ORF">PAUS00366_LOCUS5756</name>
</gene>
<dbReference type="GO" id="GO:0006574">
    <property type="term" value="P:L-valine catabolic process"/>
    <property type="evidence" value="ECO:0007669"/>
    <property type="project" value="TreeGrafter"/>
</dbReference>
<dbReference type="EC" id="3.1.2.4" evidence="2"/>
<dbReference type="AlphaFoldDB" id="A0A7S4AEG2"/>
<evidence type="ECO:0000313" key="5">
    <source>
        <dbReference type="EMBL" id="CAE0713004.1"/>
    </source>
</evidence>
<dbReference type="InterPro" id="IPR032259">
    <property type="entry name" value="HIBYL-CoA-H"/>
</dbReference>
<organism evidence="5">
    <name type="scientific">Pseudo-nitzschia australis</name>
    <dbReference type="NCBI Taxonomy" id="44445"/>
    <lineage>
        <taxon>Eukaryota</taxon>
        <taxon>Sar</taxon>
        <taxon>Stramenopiles</taxon>
        <taxon>Ochrophyta</taxon>
        <taxon>Bacillariophyta</taxon>
        <taxon>Bacillariophyceae</taxon>
        <taxon>Bacillariophycidae</taxon>
        <taxon>Bacillariales</taxon>
        <taxon>Bacillariaceae</taxon>
        <taxon>Pseudo-nitzschia</taxon>
    </lineage>
</organism>
<dbReference type="PANTHER" id="PTHR43176:SF3">
    <property type="entry name" value="3-HYDROXYISOBUTYRYL-COA HYDROLASE, MITOCHONDRIAL"/>
    <property type="match status" value="1"/>
</dbReference>
<keyword evidence="3" id="KW-0378">Hydrolase</keyword>
<protein>
    <recommendedName>
        <fullName evidence="2">3-hydroxyisobutyryl-CoA hydrolase</fullName>
        <ecNumber evidence="2">3.1.2.4</ecNumber>
    </recommendedName>
</protein>
<dbReference type="Gene3D" id="3.90.226.10">
    <property type="entry name" value="2-enoyl-CoA Hydratase, Chain A, domain 1"/>
    <property type="match status" value="1"/>
</dbReference>
<sequence length="380" mass="43084">MRFTTKLIPSRTHNMGILLLNNPKALHALTRDMVDCMDDVLREWKNDPTLRAILIKSSSEETKRAVFCAGGDVKSVYMQCLDHHKQQTKGREKSPPEDFFRHEYKVNHGLATCIDTIPIVSLWDGLVMGGGVGISIHGKYRVATEKTIFSMPECRIGFFPDVGSMWWMTRILKRRAVANYLALTGQQMTPADLTYTGVATHYIPSDRLEDLEYALAEATKSKNEGDVVASILMSFHELIPTDQCNLAINKQIIESTFNGETLDEIFTNLKRANTEFTRSTLEILEKMSPTSMKVTMEGLKRGTGCNTIEEGLQMEYRMARACIRPGMDFHEGIRSLLVDKDHSPNWNPTTIEEVTDDMVQEFFAPIDNEWTHIQTEPAKL</sequence>
<comment type="catalytic activity">
    <reaction evidence="1">
        <text>3-hydroxy-2-methylpropanoyl-CoA + H2O = 3-hydroxy-2-methylpropanoate + CoA + H(+)</text>
        <dbReference type="Rhea" id="RHEA:20888"/>
        <dbReference type="ChEBI" id="CHEBI:11805"/>
        <dbReference type="ChEBI" id="CHEBI:15377"/>
        <dbReference type="ChEBI" id="CHEBI:15378"/>
        <dbReference type="ChEBI" id="CHEBI:57287"/>
        <dbReference type="ChEBI" id="CHEBI:57340"/>
        <dbReference type="EC" id="3.1.2.4"/>
    </reaction>
</comment>
<feature type="domain" description="Enoyl-CoA hydratase/isomerase" evidence="4">
    <location>
        <begin position="16"/>
        <end position="363"/>
    </location>
</feature>
<dbReference type="Pfam" id="PF16113">
    <property type="entry name" value="ECH_2"/>
    <property type="match status" value="1"/>
</dbReference>
<proteinExistence type="predicted"/>
<evidence type="ECO:0000256" key="1">
    <source>
        <dbReference type="ARBA" id="ARBA00001709"/>
    </source>
</evidence>
<evidence type="ECO:0000256" key="2">
    <source>
        <dbReference type="ARBA" id="ARBA00011915"/>
    </source>
</evidence>
<dbReference type="NCBIfam" id="NF004127">
    <property type="entry name" value="PRK05617.1"/>
    <property type="match status" value="1"/>
</dbReference>
<reference evidence="5" key="1">
    <citation type="submission" date="2021-01" db="EMBL/GenBank/DDBJ databases">
        <authorList>
            <person name="Corre E."/>
            <person name="Pelletier E."/>
            <person name="Niang G."/>
            <person name="Scheremetjew M."/>
            <person name="Finn R."/>
            <person name="Kale V."/>
            <person name="Holt S."/>
            <person name="Cochrane G."/>
            <person name="Meng A."/>
            <person name="Brown T."/>
            <person name="Cohen L."/>
        </authorList>
    </citation>
    <scope>NUCLEOTIDE SEQUENCE</scope>
    <source>
        <strain evidence="5">10249 10 AB</strain>
    </source>
</reference>